<dbReference type="EMBL" id="AQOB01000002">
    <property type="protein sequence ID" value="EOQ39522.1"/>
    <property type="molecule type" value="Genomic_DNA"/>
</dbReference>
<dbReference type="OrthoDB" id="9780101at2"/>
<accession>R8W8P9</accession>
<gene>
    <name evidence="3" type="ORF">HMPREF1526_00216</name>
</gene>
<dbReference type="HOGENOM" id="CLU_1188175_0_0_9"/>
<evidence type="ECO:0000256" key="1">
    <source>
        <dbReference type="SAM" id="SignalP"/>
    </source>
</evidence>
<dbReference type="InterPro" id="IPR036582">
    <property type="entry name" value="Mao_N_sf"/>
</dbReference>
<dbReference type="Pfam" id="PF07833">
    <property type="entry name" value="Cu_amine_oxidN1"/>
    <property type="match status" value="1"/>
</dbReference>
<sequence>MHSSITKRAISLILLAATTIPVAAAAQSNVKQITVHTGINIRVDGQLTQMTDSNGHSVEVFEYNGTTYVPLRGVAQSMGADISYDAETRTASVNSPASTGINPSYEALNQLYRATNEMYKDSSSLFSICLRGNASNIDPSICERNYQTNLSRYESACIAALDVSPTDDFYKEINEIVSYLDTVKYNYDKTYEVFQNGIFTQTFLDRMNTYDIDGGYAASMALIMCNGLLDQFD</sequence>
<name>R8W8P9_9FIRM</name>
<feature type="signal peptide" evidence="1">
    <location>
        <begin position="1"/>
        <end position="25"/>
    </location>
</feature>
<dbReference type="AlphaFoldDB" id="R8W8P9"/>
<keyword evidence="1" id="KW-0732">Signal</keyword>
<dbReference type="RefSeq" id="WP_016146425.1">
    <property type="nucleotide sequence ID" value="NZ_KB976103.1"/>
</dbReference>
<evidence type="ECO:0000313" key="3">
    <source>
        <dbReference type="EMBL" id="EOQ39522.1"/>
    </source>
</evidence>
<feature type="domain" description="Copper amine oxidase-like N-terminal" evidence="2">
    <location>
        <begin position="58"/>
        <end position="94"/>
    </location>
</feature>
<keyword evidence="4" id="KW-1185">Reference proteome</keyword>
<comment type="caution">
    <text evidence="3">The sequence shown here is derived from an EMBL/GenBank/DDBJ whole genome shotgun (WGS) entry which is preliminary data.</text>
</comment>
<dbReference type="Proteomes" id="UP000013981">
    <property type="component" value="Unassembled WGS sequence"/>
</dbReference>
<organism evidence="3 4">
    <name type="scientific">Butyricicoccus pullicaecorum 1.2</name>
    <dbReference type="NCBI Taxonomy" id="1203606"/>
    <lineage>
        <taxon>Bacteria</taxon>
        <taxon>Bacillati</taxon>
        <taxon>Bacillota</taxon>
        <taxon>Clostridia</taxon>
        <taxon>Eubacteriales</taxon>
        <taxon>Butyricicoccaceae</taxon>
        <taxon>Butyricicoccus</taxon>
    </lineage>
</organism>
<protein>
    <recommendedName>
        <fullName evidence="2">Copper amine oxidase-like N-terminal domain-containing protein</fullName>
    </recommendedName>
</protein>
<evidence type="ECO:0000259" key="2">
    <source>
        <dbReference type="Pfam" id="PF07833"/>
    </source>
</evidence>
<reference evidence="3 4" key="1">
    <citation type="submission" date="2013-01" db="EMBL/GenBank/DDBJ databases">
        <title>The Genome Sequence of Butyricicoccus pullicaecorum 1.2.</title>
        <authorList>
            <consortium name="The Broad Institute Genome Sequencing Platform"/>
            <person name="Earl A."/>
            <person name="Ward D."/>
            <person name="Feldgarden M."/>
            <person name="Gevers D."/>
            <person name="Van Immerseel F."/>
            <person name="Eeckhaut V."/>
            <person name="Walker B."/>
            <person name="Young S.K."/>
            <person name="Zeng Q."/>
            <person name="Gargeya S."/>
            <person name="Fitzgerald M."/>
            <person name="Haas B."/>
            <person name="Abouelleil A."/>
            <person name="Alvarado L."/>
            <person name="Arachchi H.M."/>
            <person name="Berlin A.M."/>
            <person name="Chapman S.B."/>
            <person name="Dewar J."/>
            <person name="Goldberg J."/>
            <person name="Griggs A."/>
            <person name="Gujja S."/>
            <person name="Hansen M."/>
            <person name="Howarth C."/>
            <person name="Imamovic A."/>
            <person name="Larimer J."/>
            <person name="McCowan C."/>
            <person name="Murphy C."/>
            <person name="Neiman D."/>
            <person name="Pearson M."/>
            <person name="Priest M."/>
            <person name="Roberts A."/>
            <person name="Saif S."/>
            <person name="Shea T."/>
            <person name="Sisk P."/>
            <person name="Sykes S."/>
            <person name="Wortman J."/>
            <person name="Nusbaum C."/>
            <person name="Birren B."/>
        </authorList>
    </citation>
    <scope>NUCLEOTIDE SEQUENCE [LARGE SCALE GENOMIC DNA]</scope>
    <source>
        <strain evidence="3 4">1.2</strain>
    </source>
</reference>
<feature type="chain" id="PRO_5004478613" description="Copper amine oxidase-like N-terminal domain-containing protein" evidence="1">
    <location>
        <begin position="26"/>
        <end position="233"/>
    </location>
</feature>
<evidence type="ECO:0000313" key="4">
    <source>
        <dbReference type="Proteomes" id="UP000013981"/>
    </source>
</evidence>
<proteinExistence type="predicted"/>
<dbReference type="SUPFAM" id="SSF55383">
    <property type="entry name" value="Copper amine oxidase, domain N"/>
    <property type="match status" value="1"/>
</dbReference>
<dbReference type="InterPro" id="IPR012854">
    <property type="entry name" value="Cu_amine_oxidase-like_N"/>
</dbReference>
<dbReference type="PATRIC" id="fig|1203606.4.peg.199"/>